<evidence type="ECO:0000313" key="2">
    <source>
        <dbReference type="Proteomes" id="UP000887565"/>
    </source>
</evidence>
<keyword evidence="1" id="KW-0472">Membrane</keyword>
<proteinExistence type="predicted"/>
<organism evidence="2 3">
    <name type="scientific">Romanomermis culicivorax</name>
    <name type="common">Nematode worm</name>
    <dbReference type="NCBI Taxonomy" id="13658"/>
    <lineage>
        <taxon>Eukaryota</taxon>
        <taxon>Metazoa</taxon>
        <taxon>Ecdysozoa</taxon>
        <taxon>Nematoda</taxon>
        <taxon>Enoplea</taxon>
        <taxon>Dorylaimia</taxon>
        <taxon>Mermithida</taxon>
        <taxon>Mermithoidea</taxon>
        <taxon>Mermithidae</taxon>
        <taxon>Romanomermis</taxon>
    </lineage>
</organism>
<name>A0A915K063_ROMCU</name>
<dbReference type="Proteomes" id="UP000887565">
    <property type="component" value="Unplaced"/>
</dbReference>
<keyword evidence="1" id="KW-1133">Transmembrane helix</keyword>
<dbReference type="WBParaSite" id="nRc.2.0.1.t31278-RA">
    <property type="protein sequence ID" value="nRc.2.0.1.t31278-RA"/>
    <property type="gene ID" value="nRc.2.0.1.g31278"/>
</dbReference>
<feature type="transmembrane region" description="Helical" evidence="1">
    <location>
        <begin position="119"/>
        <end position="139"/>
    </location>
</feature>
<keyword evidence="2" id="KW-1185">Reference proteome</keyword>
<feature type="transmembrane region" description="Helical" evidence="1">
    <location>
        <begin position="79"/>
        <end position="99"/>
    </location>
</feature>
<reference evidence="3" key="1">
    <citation type="submission" date="2022-11" db="UniProtKB">
        <authorList>
            <consortium name="WormBaseParasite"/>
        </authorList>
    </citation>
    <scope>IDENTIFICATION</scope>
</reference>
<keyword evidence="1" id="KW-0812">Transmembrane</keyword>
<sequence>MWHGSREAWLVVFQQTIPGLTISGAEAISLEGITILAVEVDWLRAPVSKVVAVMVEDEGKAGSASQSSEDWELALEESVGVLESLCIFLVTYTQVFIALDKFVHVKSYFVEPFSLTTSMSMVIIMTLIAMIIHITYICVQQRNANITTLMTVRPELRNASQHLKDCANHIDCQFLDATNFHVYFLWYHG</sequence>
<dbReference type="AlphaFoldDB" id="A0A915K063"/>
<evidence type="ECO:0000313" key="3">
    <source>
        <dbReference type="WBParaSite" id="nRc.2.0.1.t31278-RA"/>
    </source>
</evidence>
<accession>A0A915K063</accession>
<evidence type="ECO:0000256" key="1">
    <source>
        <dbReference type="SAM" id="Phobius"/>
    </source>
</evidence>
<protein>
    <submittedName>
        <fullName evidence="3">Gustatory receptor</fullName>
    </submittedName>
</protein>